<dbReference type="SUPFAM" id="SSF57440">
    <property type="entry name" value="Kringle-like"/>
    <property type="match status" value="1"/>
</dbReference>
<dbReference type="PRINTS" id="PR00018">
    <property type="entry name" value="KRINGLE"/>
</dbReference>
<dbReference type="SMART" id="SM00130">
    <property type="entry name" value="KR"/>
    <property type="match status" value="1"/>
</dbReference>
<comment type="caution">
    <text evidence="1">Lacks conserved residue(s) required for the propagation of feature annotation.</text>
</comment>
<dbReference type="InterPro" id="IPR000001">
    <property type="entry name" value="Kringle"/>
</dbReference>
<dbReference type="PROSITE" id="PS00021">
    <property type="entry name" value="KRINGLE_1"/>
    <property type="match status" value="1"/>
</dbReference>
<dbReference type="PROSITE" id="PS50948">
    <property type="entry name" value="PAN"/>
    <property type="match status" value="1"/>
</dbReference>
<evidence type="ECO:0000256" key="1">
    <source>
        <dbReference type="PROSITE-ProRule" id="PRU00121"/>
    </source>
</evidence>
<dbReference type="Gene3D" id="2.40.20.10">
    <property type="entry name" value="Plasminogen Kringle 4"/>
    <property type="match status" value="1"/>
</dbReference>
<name>K1PQG5_MAGGI</name>
<dbReference type="PANTHER" id="PTHR24261:SF7">
    <property type="entry name" value="KRINGLE DOMAIN-CONTAINING PROTEIN"/>
    <property type="match status" value="1"/>
</dbReference>
<dbReference type="InterPro" id="IPR003609">
    <property type="entry name" value="Pan_app"/>
</dbReference>
<dbReference type="Pfam" id="PF00084">
    <property type="entry name" value="Sushi"/>
    <property type="match status" value="1"/>
</dbReference>
<keyword evidence="1" id="KW-0420">Kringle</keyword>
<dbReference type="CDD" id="cd00033">
    <property type="entry name" value="CCP"/>
    <property type="match status" value="1"/>
</dbReference>
<dbReference type="AlphaFoldDB" id="K1PQG5"/>
<reference evidence="3" key="1">
    <citation type="journal article" date="2012" name="Nature">
        <title>The oyster genome reveals stress adaptation and complexity of shell formation.</title>
        <authorList>
            <person name="Zhang G."/>
            <person name="Fang X."/>
            <person name="Guo X."/>
            <person name="Li L."/>
            <person name="Luo R."/>
            <person name="Xu F."/>
            <person name="Yang P."/>
            <person name="Zhang L."/>
            <person name="Wang X."/>
            <person name="Qi H."/>
            <person name="Xiong Z."/>
            <person name="Que H."/>
            <person name="Xie Y."/>
            <person name="Holland P.W."/>
            <person name="Paps J."/>
            <person name="Zhu Y."/>
            <person name="Wu F."/>
            <person name="Chen Y."/>
            <person name="Wang J."/>
            <person name="Peng C."/>
            <person name="Meng J."/>
            <person name="Yang L."/>
            <person name="Liu J."/>
            <person name="Wen B."/>
            <person name="Zhang N."/>
            <person name="Huang Z."/>
            <person name="Zhu Q."/>
            <person name="Feng Y."/>
            <person name="Mount A."/>
            <person name="Hedgecock D."/>
            <person name="Xu Z."/>
            <person name="Liu Y."/>
            <person name="Domazet-Loso T."/>
            <person name="Du Y."/>
            <person name="Sun X."/>
            <person name="Zhang S."/>
            <person name="Liu B."/>
            <person name="Cheng P."/>
            <person name="Jiang X."/>
            <person name="Li J."/>
            <person name="Fan D."/>
            <person name="Wang W."/>
            <person name="Fu W."/>
            <person name="Wang T."/>
            <person name="Wang B."/>
            <person name="Zhang J."/>
            <person name="Peng Z."/>
            <person name="Li Y."/>
            <person name="Li N."/>
            <person name="Wang J."/>
            <person name="Chen M."/>
            <person name="He Y."/>
            <person name="Tan F."/>
            <person name="Song X."/>
            <person name="Zheng Q."/>
            <person name="Huang R."/>
            <person name="Yang H."/>
            <person name="Du X."/>
            <person name="Chen L."/>
            <person name="Yang M."/>
            <person name="Gaffney P.M."/>
            <person name="Wang S."/>
            <person name="Luo L."/>
            <person name="She Z."/>
            <person name="Ming Y."/>
            <person name="Huang W."/>
            <person name="Zhang S."/>
            <person name="Huang B."/>
            <person name="Zhang Y."/>
            <person name="Qu T."/>
            <person name="Ni P."/>
            <person name="Miao G."/>
            <person name="Wang J."/>
            <person name="Wang Q."/>
            <person name="Steinberg C.E."/>
            <person name="Wang H."/>
            <person name="Li N."/>
            <person name="Qian L."/>
            <person name="Zhang G."/>
            <person name="Li Y."/>
            <person name="Yang H."/>
            <person name="Liu X."/>
            <person name="Wang J."/>
            <person name="Yin Y."/>
            <person name="Wang J."/>
        </authorList>
    </citation>
    <scope>NUCLEOTIDE SEQUENCE [LARGE SCALE GENOMIC DNA]</scope>
    <source>
        <strain evidence="3">05x7-T-G4-1.051#20</strain>
    </source>
</reference>
<dbReference type="CDD" id="cd00108">
    <property type="entry name" value="KR"/>
    <property type="match status" value="1"/>
</dbReference>
<dbReference type="InterPro" id="IPR013806">
    <property type="entry name" value="Kringle-like"/>
</dbReference>
<dbReference type="EMBL" id="JH815977">
    <property type="protein sequence ID" value="EKC21064.1"/>
    <property type="molecule type" value="Genomic_DNA"/>
</dbReference>
<dbReference type="Gene3D" id="2.10.70.10">
    <property type="entry name" value="Complement Module, domain 1"/>
    <property type="match status" value="1"/>
</dbReference>
<dbReference type="InterPro" id="IPR018056">
    <property type="entry name" value="Kringle_CS"/>
</dbReference>
<evidence type="ECO:0000256" key="2">
    <source>
        <dbReference type="PROSITE-ProRule" id="PRU00302"/>
    </source>
</evidence>
<dbReference type="Pfam" id="PF00024">
    <property type="entry name" value="PAN_1"/>
    <property type="match status" value="2"/>
</dbReference>
<dbReference type="InterPro" id="IPR050759">
    <property type="entry name" value="Serine_protease_kringle"/>
</dbReference>
<keyword evidence="2" id="KW-0768">Sushi</keyword>
<dbReference type="PANTHER" id="PTHR24261">
    <property type="entry name" value="PLASMINOGEN-RELATED"/>
    <property type="match status" value="1"/>
</dbReference>
<dbReference type="Pfam" id="PF00051">
    <property type="entry name" value="Kringle"/>
    <property type="match status" value="1"/>
</dbReference>
<feature type="disulfide bond" evidence="1">
    <location>
        <begin position="405"/>
        <end position="428"/>
    </location>
</feature>
<keyword evidence="1" id="KW-1015">Disulfide bond</keyword>
<dbReference type="GO" id="GO:0005102">
    <property type="term" value="F:signaling receptor binding"/>
    <property type="evidence" value="ECO:0007669"/>
    <property type="project" value="TreeGrafter"/>
</dbReference>
<dbReference type="GO" id="GO:0005615">
    <property type="term" value="C:extracellular space"/>
    <property type="evidence" value="ECO:0007669"/>
    <property type="project" value="TreeGrafter"/>
</dbReference>
<organism evidence="3">
    <name type="scientific">Magallana gigas</name>
    <name type="common">Pacific oyster</name>
    <name type="synonym">Crassostrea gigas</name>
    <dbReference type="NCBI Taxonomy" id="29159"/>
    <lineage>
        <taxon>Eukaryota</taxon>
        <taxon>Metazoa</taxon>
        <taxon>Spiralia</taxon>
        <taxon>Lophotrochozoa</taxon>
        <taxon>Mollusca</taxon>
        <taxon>Bivalvia</taxon>
        <taxon>Autobranchia</taxon>
        <taxon>Pteriomorphia</taxon>
        <taxon>Ostreida</taxon>
        <taxon>Ostreoidea</taxon>
        <taxon>Ostreidae</taxon>
        <taxon>Magallana</taxon>
    </lineage>
</organism>
<dbReference type="InterPro" id="IPR038178">
    <property type="entry name" value="Kringle_sf"/>
</dbReference>
<proteinExistence type="predicted"/>
<dbReference type="PROSITE" id="PS50923">
    <property type="entry name" value="SUSHI"/>
    <property type="match status" value="1"/>
</dbReference>
<dbReference type="SUPFAM" id="SSF57535">
    <property type="entry name" value="Complement control module/SCR domain"/>
    <property type="match status" value="1"/>
</dbReference>
<sequence>MAKDIVSKLKAVLKDVSPTGYKQCLKLCIGHGDCLSVNFSRNRLLCELNSQQETETVPVTENTEETEDFIYISKISFLKDFAPPKGELKNLACPKGQLRVSRSASGGTCVISHVSPTGYKQCLKLCIGHGDCLSVNFSRNRLLCELNSQQETETVPVTENTEETEDFIYISKISFLKDFAPPKGELKNLACPKGQLRVSRSASGGTCVISHCLSVNFSRNRLLCELNSQQETETVPVTENTEETEDFIYISRTYFPNDLAPPQGELKNSACPKGQMHVSRSTNEATCVISRCVGKVPPPYIEYSTGIIYPTVSMDTADETHGNVGESRNFTCPPGTVAVGKKNVTCLANGQWETPRCEVCIESTDPKGLNYLGSKNVTRSGKTCQRWDSQTPHSHGFQNNPENYCRNPDEVYWPWCYTTDPNQRWEYCLIPTC</sequence>
<dbReference type="PROSITE" id="PS50070">
    <property type="entry name" value="KRINGLE_2"/>
    <property type="match status" value="1"/>
</dbReference>
<accession>K1PQG5</accession>
<gene>
    <name evidence="3" type="ORF">CGI_10004649</name>
</gene>
<dbReference type="GO" id="GO:0004175">
    <property type="term" value="F:endopeptidase activity"/>
    <property type="evidence" value="ECO:0007669"/>
    <property type="project" value="TreeGrafter"/>
</dbReference>
<dbReference type="HOGENOM" id="CLU_633483_0_0_1"/>
<dbReference type="InParanoid" id="K1PQG5"/>
<protein>
    <submittedName>
        <fullName evidence="3">Plasminogen</fullName>
    </submittedName>
</protein>
<dbReference type="InterPro" id="IPR035976">
    <property type="entry name" value="Sushi/SCR/CCP_sf"/>
</dbReference>
<dbReference type="InterPro" id="IPR000436">
    <property type="entry name" value="Sushi_SCR_CCP_dom"/>
</dbReference>
<evidence type="ECO:0000313" key="3">
    <source>
        <dbReference type="EMBL" id="EKC21064.1"/>
    </source>
</evidence>